<evidence type="ECO:0000313" key="2">
    <source>
        <dbReference type="Proteomes" id="UP000246352"/>
    </source>
</evidence>
<dbReference type="RefSeq" id="WP_158284982.1">
    <property type="nucleotide sequence ID" value="NZ_QGTR01000004.1"/>
</dbReference>
<dbReference type="AlphaFoldDB" id="A0A317PFZ4"/>
<comment type="caution">
    <text evidence="1">The sequence shown here is derived from an EMBL/GenBank/DDBJ whole genome shotgun (WGS) entry which is preliminary data.</text>
</comment>
<gene>
    <name evidence="1" type="ORF">DFR52_104235</name>
</gene>
<name>A0A317PFZ4_9HYPH</name>
<protein>
    <submittedName>
        <fullName evidence="1">Uncharacterized protein</fullName>
    </submittedName>
</protein>
<organism evidence="1 2">
    <name type="scientific">Hoeflea marina</name>
    <dbReference type="NCBI Taxonomy" id="274592"/>
    <lineage>
        <taxon>Bacteria</taxon>
        <taxon>Pseudomonadati</taxon>
        <taxon>Pseudomonadota</taxon>
        <taxon>Alphaproteobacteria</taxon>
        <taxon>Hyphomicrobiales</taxon>
        <taxon>Rhizobiaceae</taxon>
        <taxon>Hoeflea</taxon>
    </lineage>
</organism>
<dbReference type="Proteomes" id="UP000246352">
    <property type="component" value="Unassembled WGS sequence"/>
</dbReference>
<keyword evidence="2" id="KW-1185">Reference proteome</keyword>
<evidence type="ECO:0000313" key="1">
    <source>
        <dbReference type="EMBL" id="PWV98944.1"/>
    </source>
</evidence>
<accession>A0A317PFZ4</accession>
<reference evidence="1 2" key="1">
    <citation type="submission" date="2018-05" db="EMBL/GenBank/DDBJ databases">
        <title>Genomic Encyclopedia of Type Strains, Phase IV (KMG-IV): sequencing the most valuable type-strain genomes for metagenomic binning, comparative biology and taxonomic classification.</title>
        <authorList>
            <person name="Goeker M."/>
        </authorList>
    </citation>
    <scope>NUCLEOTIDE SEQUENCE [LARGE SCALE GENOMIC DNA]</scope>
    <source>
        <strain evidence="1 2">DSM 16791</strain>
    </source>
</reference>
<sequence>MTKIARRFILLSLVFAIFAMLMAAAVADADRNRKSWRTGQFHICSFTPGPDCRIAR</sequence>
<dbReference type="EMBL" id="QGTR01000004">
    <property type="protein sequence ID" value="PWV98944.1"/>
    <property type="molecule type" value="Genomic_DNA"/>
</dbReference>
<proteinExistence type="predicted"/>